<dbReference type="EMBL" id="LYDR01000039">
    <property type="protein sequence ID" value="ODA34900.1"/>
    <property type="molecule type" value="Genomic_DNA"/>
</dbReference>
<dbReference type="AlphaFoldDB" id="A0A1C3ENU8"/>
<dbReference type="SUPFAM" id="SSF56349">
    <property type="entry name" value="DNA breaking-rejoining enzymes"/>
    <property type="match status" value="1"/>
</dbReference>
<keyword evidence="1" id="KW-0233">DNA recombination</keyword>
<organism evidence="3 4">
    <name type="scientific">Planctopirus hydrillae</name>
    <dbReference type="NCBI Taxonomy" id="1841610"/>
    <lineage>
        <taxon>Bacteria</taxon>
        <taxon>Pseudomonadati</taxon>
        <taxon>Planctomycetota</taxon>
        <taxon>Planctomycetia</taxon>
        <taxon>Planctomycetales</taxon>
        <taxon>Planctomycetaceae</taxon>
        <taxon>Planctopirus</taxon>
    </lineage>
</organism>
<comment type="caution">
    <text evidence="3">The sequence shown here is derived from an EMBL/GenBank/DDBJ whole genome shotgun (WGS) entry which is preliminary data.</text>
</comment>
<evidence type="ECO:0000313" key="4">
    <source>
        <dbReference type="Proteomes" id="UP000094828"/>
    </source>
</evidence>
<dbReference type="GO" id="GO:0015074">
    <property type="term" value="P:DNA integration"/>
    <property type="evidence" value="ECO:0007669"/>
    <property type="project" value="InterPro"/>
</dbReference>
<feature type="domain" description="Tyr recombinase" evidence="2">
    <location>
        <begin position="1"/>
        <end position="106"/>
    </location>
</feature>
<keyword evidence="4" id="KW-1185">Reference proteome</keyword>
<dbReference type="Gene3D" id="1.10.443.10">
    <property type="entry name" value="Intergrase catalytic core"/>
    <property type="match status" value="1"/>
</dbReference>
<dbReference type="RefSeq" id="WP_068846410.1">
    <property type="nucleotide sequence ID" value="NZ_LYDR01000039.1"/>
</dbReference>
<dbReference type="InterPro" id="IPR002104">
    <property type="entry name" value="Integrase_catalytic"/>
</dbReference>
<dbReference type="GO" id="GO:0003677">
    <property type="term" value="F:DNA binding"/>
    <property type="evidence" value="ECO:0007669"/>
    <property type="project" value="InterPro"/>
</dbReference>
<dbReference type="InterPro" id="IPR013762">
    <property type="entry name" value="Integrase-like_cat_sf"/>
</dbReference>
<reference evidence="3 4" key="1">
    <citation type="submission" date="2016-05" db="EMBL/GenBank/DDBJ databases">
        <title>Genomic and physiological characterization of Planctopirus sp. isolated from fresh water lake.</title>
        <authorList>
            <person name="Subhash Y."/>
            <person name="Ramana C."/>
        </authorList>
    </citation>
    <scope>NUCLEOTIDE SEQUENCE [LARGE SCALE GENOMIC DNA]</scope>
    <source>
        <strain evidence="3 4">JC280</strain>
    </source>
</reference>
<proteinExistence type="predicted"/>
<name>A0A1C3ENU8_9PLAN</name>
<dbReference type="STRING" id="1841610.A6X21_04445"/>
<dbReference type="InterPro" id="IPR011010">
    <property type="entry name" value="DNA_brk_join_enz"/>
</dbReference>
<dbReference type="OrthoDB" id="266605at2"/>
<gene>
    <name evidence="3" type="ORF">A6X21_04445</name>
</gene>
<dbReference type="PROSITE" id="PS51898">
    <property type="entry name" value="TYR_RECOMBINASE"/>
    <property type="match status" value="1"/>
</dbReference>
<dbReference type="Proteomes" id="UP000094828">
    <property type="component" value="Unassembled WGS sequence"/>
</dbReference>
<evidence type="ECO:0000259" key="2">
    <source>
        <dbReference type="PROSITE" id="PS51898"/>
    </source>
</evidence>
<accession>A0A1C3ENU8</accession>
<protein>
    <recommendedName>
        <fullName evidence="2">Tyr recombinase domain-containing protein</fullName>
    </recommendedName>
</protein>
<evidence type="ECO:0000313" key="3">
    <source>
        <dbReference type="EMBL" id="ODA34900.1"/>
    </source>
</evidence>
<evidence type="ECO:0000256" key="1">
    <source>
        <dbReference type="ARBA" id="ARBA00023172"/>
    </source>
</evidence>
<dbReference type="Pfam" id="PF00589">
    <property type="entry name" value="Phage_integrase"/>
    <property type="match status" value="1"/>
</dbReference>
<dbReference type="GO" id="GO:0006310">
    <property type="term" value="P:DNA recombination"/>
    <property type="evidence" value="ECO:0007669"/>
    <property type="project" value="UniProtKB-KW"/>
</dbReference>
<sequence>MFQPQSLQSKIGRKIRHQRPDAEWVGKVIGRIGKDGGIIVETADERTGRPIKYATAHDLRRSCGERLREAGVPPLVICRVMRHSSWETTRKHYAPGDIQKDAEVLRAMLAAKP</sequence>